<evidence type="ECO:0000313" key="1">
    <source>
        <dbReference type="EMBL" id="KAL0941610.1"/>
    </source>
</evidence>
<reference evidence="1 2" key="1">
    <citation type="journal article" date="2020" name="Phytopathology">
        <title>Genome Sequence Resources of Colletotrichum truncatum, C. plurivorum, C. musicola, and C. sojae: Four Species Pathogenic to Soybean (Glycine max).</title>
        <authorList>
            <person name="Rogerio F."/>
            <person name="Boufleur T.R."/>
            <person name="Ciampi-Guillardi M."/>
            <person name="Sukno S.A."/>
            <person name="Thon M.R."/>
            <person name="Massola Junior N.S."/>
            <person name="Baroncelli R."/>
        </authorList>
    </citation>
    <scope>NUCLEOTIDE SEQUENCE [LARGE SCALE GENOMIC DNA]</scope>
    <source>
        <strain evidence="1 2">CMES1059</strain>
    </source>
</reference>
<keyword evidence="1" id="KW-0503">Monooxygenase</keyword>
<dbReference type="EMBL" id="VUJX02000002">
    <property type="protein sequence ID" value="KAL0941610.1"/>
    <property type="molecule type" value="Genomic_DNA"/>
</dbReference>
<dbReference type="Proteomes" id="UP000805649">
    <property type="component" value="Unassembled WGS sequence"/>
</dbReference>
<keyword evidence="2" id="KW-1185">Reference proteome</keyword>
<accession>A0ACC3ZC64</accession>
<evidence type="ECO:0000313" key="2">
    <source>
        <dbReference type="Proteomes" id="UP000805649"/>
    </source>
</evidence>
<proteinExistence type="predicted"/>
<keyword evidence="1" id="KW-0560">Oxidoreductase</keyword>
<gene>
    <name evidence="1" type="ORF">CTRU02_204373</name>
</gene>
<comment type="caution">
    <text evidence="1">The sequence shown here is derived from an EMBL/GenBank/DDBJ whole genome shotgun (WGS) entry which is preliminary data.</text>
</comment>
<organism evidence="1 2">
    <name type="scientific">Colletotrichum truncatum</name>
    <name type="common">Anthracnose fungus</name>
    <name type="synonym">Colletotrichum capsici</name>
    <dbReference type="NCBI Taxonomy" id="5467"/>
    <lineage>
        <taxon>Eukaryota</taxon>
        <taxon>Fungi</taxon>
        <taxon>Dikarya</taxon>
        <taxon>Ascomycota</taxon>
        <taxon>Pezizomycotina</taxon>
        <taxon>Sordariomycetes</taxon>
        <taxon>Hypocreomycetidae</taxon>
        <taxon>Glomerellales</taxon>
        <taxon>Glomerellaceae</taxon>
        <taxon>Colletotrichum</taxon>
        <taxon>Colletotrichum truncatum species complex</taxon>
    </lineage>
</organism>
<name>A0ACC3ZC64_COLTU</name>
<sequence>MASMLFSGSGATGLEPAAKDTITIAHPLKTMKINTAAIKAKYEEERAKRNIIGVSQFKHAQGSNARFKSDVLKPTARRDPVTLKTSTLICGAGFAGLVTSVNLKQTHGIDDFVIIDKAGGFGGTWYWNQYPGVACDVESYLYMPFLEETGYTPKQRFSYGPEIREQVGRIVKKWDLEPHAYFHTEITAMDWDASIKRWHVYTNQQDHFIAQFVVLATGTFHEMKLPGLPGLETFQNPHFHSSRWDYNITGGSPTDWNLDKLADKTVGIIGTGASAVQLVPQLAKNAKKLYVFQRTPSSITWRENTATSDDPEISALVQQKGWQRARMDEFANILQGAITDHDCSALEGLEALTVRALVREAQEAGATMRPEEIPELLQMADFRLMETIRKKIENTVQDRATAESLKPWYPFMCKRPTFNNDYLAAFNNPNVELVDTGGQGVERLTSTAVVANGREYPVDILVYSTGFDYETDADFYHRTGIRLVGRSGRTIDEAAADRRGPATLFGIHFREFPNLFNIGPAQSGVTANWTHTTYVAGEHIAAVIADLRRGKKLGESDCVEAIEPTEEAVESWGKQVDEGHEMRLQFNSSCPPGYYNKQGQPEDISSRMAYYPKGIIEWQKVMREWREEGDLKGMSKT</sequence>
<protein>
    <submittedName>
        <fullName evidence="1">Cyclohexanone monooxygenase</fullName>
    </submittedName>
</protein>